<keyword evidence="1 3" id="KW-0238">DNA-binding</keyword>
<dbReference type="EMBL" id="MU167217">
    <property type="protein sequence ID" value="KAG0150751.1"/>
    <property type="molecule type" value="Genomic_DNA"/>
</dbReference>
<proteinExistence type="predicted"/>
<feature type="compositionally biased region" description="Polar residues" evidence="4">
    <location>
        <begin position="1"/>
        <end position="11"/>
    </location>
</feature>
<dbReference type="PROSITE" id="PS50039">
    <property type="entry name" value="FORK_HEAD_3"/>
    <property type="match status" value="1"/>
</dbReference>
<organism evidence="6 7">
    <name type="scientific">Cronartium quercuum f. sp. fusiforme G11</name>
    <dbReference type="NCBI Taxonomy" id="708437"/>
    <lineage>
        <taxon>Eukaryota</taxon>
        <taxon>Fungi</taxon>
        <taxon>Dikarya</taxon>
        <taxon>Basidiomycota</taxon>
        <taxon>Pucciniomycotina</taxon>
        <taxon>Pucciniomycetes</taxon>
        <taxon>Pucciniales</taxon>
        <taxon>Coleosporiaceae</taxon>
        <taxon>Cronartium</taxon>
    </lineage>
</organism>
<name>A0A9P6NWF7_9BASI</name>
<dbReference type="CDD" id="cd00059">
    <property type="entry name" value="FH_FOX"/>
    <property type="match status" value="1"/>
</dbReference>
<dbReference type="PANTHER" id="PTHR11829">
    <property type="entry name" value="FORKHEAD BOX PROTEIN"/>
    <property type="match status" value="1"/>
</dbReference>
<evidence type="ECO:0000313" key="7">
    <source>
        <dbReference type="Proteomes" id="UP000886653"/>
    </source>
</evidence>
<dbReference type="InterPro" id="IPR036390">
    <property type="entry name" value="WH_DNA-bd_sf"/>
</dbReference>
<dbReference type="Pfam" id="PF00250">
    <property type="entry name" value="Forkhead"/>
    <property type="match status" value="1"/>
</dbReference>
<dbReference type="PANTHER" id="PTHR11829:SF343">
    <property type="entry name" value="FORK-HEAD DOMAIN-CONTAINING PROTEIN"/>
    <property type="match status" value="1"/>
</dbReference>
<dbReference type="SMART" id="SM00339">
    <property type="entry name" value="FH"/>
    <property type="match status" value="1"/>
</dbReference>
<feature type="DNA-binding region" description="Fork-head" evidence="3">
    <location>
        <begin position="82"/>
        <end position="179"/>
    </location>
</feature>
<dbReference type="InterPro" id="IPR030456">
    <property type="entry name" value="TF_fork_head_CS_2"/>
</dbReference>
<comment type="subcellular location">
    <subcellularLocation>
        <location evidence="3">Nucleus</location>
    </subcellularLocation>
</comment>
<dbReference type="PROSITE" id="PS00658">
    <property type="entry name" value="FORK_HEAD_2"/>
    <property type="match status" value="1"/>
</dbReference>
<dbReference type="OrthoDB" id="5954824at2759"/>
<feature type="non-terminal residue" evidence="6">
    <location>
        <position position="179"/>
    </location>
</feature>
<dbReference type="PRINTS" id="PR00053">
    <property type="entry name" value="FORKHEAD"/>
</dbReference>
<dbReference type="Proteomes" id="UP000886653">
    <property type="component" value="Unassembled WGS sequence"/>
</dbReference>
<evidence type="ECO:0000256" key="2">
    <source>
        <dbReference type="ARBA" id="ARBA00023242"/>
    </source>
</evidence>
<dbReference type="SUPFAM" id="SSF46785">
    <property type="entry name" value="Winged helix' DNA-binding domain"/>
    <property type="match status" value="1"/>
</dbReference>
<feature type="domain" description="Fork-head" evidence="5">
    <location>
        <begin position="82"/>
        <end position="179"/>
    </location>
</feature>
<sequence length="179" mass="19641">MSRSTANNLSGSIDVDPSGPRSPLKKESTSAKGKGKSKGKAKDDIKGNDGSTTTTQPVVVKERRKIVCVAPAGADIGTETRKPPYTYASMIAQALTAQADEDGKMLVNEMCEWIAGVYPFYGIKPKGTDWQSAVRHNLNADKRFKRIERQPTDGGKGNFWTLKPEERVNFDGLELRRPK</sequence>
<dbReference type="GO" id="GO:0000978">
    <property type="term" value="F:RNA polymerase II cis-regulatory region sequence-specific DNA binding"/>
    <property type="evidence" value="ECO:0007669"/>
    <property type="project" value="TreeGrafter"/>
</dbReference>
<evidence type="ECO:0000256" key="3">
    <source>
        <dbReference type="PROSITE-ProRule" id="PRU00089"/>
    </source>
</evidence>
<keyword evidence="2 3" id="KW-0539">Nucleus</keyword>
<dbReference type="GO" id="GO:0000981">
    <property type="term" value="F:DNA-binding transcription factor activity, RNA polymerase II-specific"/>
    <property type="evidence" value="ECO:0007669"/>
    <property type="project" value="TreeGrafter"/>
</dbReference>
<dbReference type="InterPro" id="IPR001766">
    <property type="entry name" value="Fork_head_dom"/>
</dbReference>
<protein>
    <recommendedName>
        <fullName evidence="5">Fork-head domain-containing protein</fullName>
    </recommendedName>
</protein>
<dbReference type="InterPro" id="IPR050211">
    <property type="entry name" value="FOX_domain-containing"/>
</dbReference>
<evidence type="ECO:0000256" key="1">
    <source>
        <dbReference type="ARBA" id="ARBA00023125"/>
    </source>
</evidence>
<dbReference type="GO" id="GO:0005634">
    <property type="term" value="C:nucleus"/>
    <property type="evidence" value="ECO:0007669"/>
    <property type="project" value="UniProtKB-SubCell"/>
</dbReference>
<evidence type="ECO:0000313" key="6">
    <source>
        <dbReference type="EMBL" id="KAG0150751.1"/>
    </source>
</evidence>
<gene>
    <name evidence="6" type="ORF">CROQUDRAFT_37789</name>
</gene>
<feature type="region of interest" description="Disordered" evidence="4">
    <location>
        <begin position="1"/>
        <end position="58"/>
    </location>
</feature>
<dbReference type="Gene3D" id="1.10.10.10">
    <property type="entry name" value="Winged helix-like DNA-binding domain superfamily/Winged helix DNA-binding domain"/>
    <property type="match status" value="1"/>
</dbReference>
<evidence type="ECO:0000256" key="4">
    <source>
        <dbReference type="SAM" id="MobiDB-lite"/>
    </source>
</evidence>
<dbReference type="InterPro" id="IPR036388">
    <property type="entry name" value="WH-like_DNA-bd_sf"/>
</dbReference>
<dbReference type="AlphaFoldDB" id="A0A9P6NWF7"/>
<evidence type="ECO:0000259" key="5">
    <source>
        <dbReference type="PROSITE" id="PS50039"/>
    </source>
</evidence>
<reference evidence="6" key="1">
    <citation type="submission" date="2013-11" db="EMBL/GenBank/DDBJ databases">
        <title>Genome sequence of the fusiform rust pathogen reveals effectors for host alternation and coevolution with pine.</title>
        <authorList>
            <consortium name="DOE Joint Genome Institute"/>
            <person name="Smith K."/>
            <person name="Pendleton A."/>
            <person name="Kubisiak T."/>
            <person name="Anderson C."/>
            <person name="Salamov A."/>
            <person name="Aerts A."/>
            <person name="Riley R."/>
            <person name="Clum A."/>
            <person name="Lindquist E."/>
            <person name="Ence D."/>
            <person name="Campbell M."/>
            <person name="Kronenberg Z."/>
            <person name="Feau N."/>
            <person name="Dhillon B."/>
            <person name="Hamelin R."/>
            <person name="Burleigh J."/>
            <person name="Smith J."/>
            <person name="Yandell M."/>
            <person name="Nelson C."/>
            <person name="Grigoriev I."/>
            <person name="Davis J."/>
        </authorList>
    </citation>
    <scope>NUCLEOTIDE SEQUENCE</scope>
    <source>
        <strain evidence="6">G11</strain>
    </source>
</reference>
<accession>A0A9P6NWF7</accession>
<keyword evidence="7" id="KW-1185">Reference proteome</keyword>
<comment type="caution">
    <text evidence="6">The sequence shown here is derived from an EMBL/GenBank/DDBJ whole genome shotgun (WGS) entry which is preliminary data.</text>
</comment>